<reference evidence="2" key="1">
    <citation type="submission" date="2021-01" db="EMBL/GenBank/DDBJ databases">
        <authorList>
            <person name="Corre E."/>
            <person name="Pelletier E."/>
            <person name="Niang G."/>
            <person name="Scheremetjew M."/>
            <person name="Finn R."/>
            <person name="Kale V."/>
            <person name="Holt S."/>
            <person name="Cochrane G."/>
            <person name="Meng A."/>
            <person name="Brown T."/>
            <person name="Cohen L."/>
        </authorList>
    </citation>
    <scope>NUCLEOTIDE SEQUENCE</scope>
    <source>
        <strain evidence="2">CCMP3276</strain>
    </source>
</reference>
<organism evidence="2">
    <name type="scientific">Erythrolobus madagascarensis</name>
    <dbReference type="NCBI Taxonomy" id="708628"/>
    <lineage>
        <taxon>Eukaryota</taxon>
        <taxon>Rhodophyta</taxon>
        <taxon>Bangiophyceae</taxon>
        <taxon>Porphyridiales</taxon>
        <taxon>Porphyridiaceae</taxon>
        <taxon>Erythrolobus</taxon>
    </lineage>
</organism>
<accession>A0A7S0XIH7</accession>
<dbReference type="EMBL" id="HBFE01000533">
    <property type="protein sequence ID" value="CAD8724289.1"/>
    <property type="molecule type" value="Transcribed_RNA"/>
</dbReference>
<gene>
    <name evidence="2" type="ORF">EMAD1354_LOCUS366</name>
</gene>
<sequence length="671" mass="73852">MGRGGAAEEESVVYKENACVDHKQGGNSSNKKNHHNQAAMVADDDGEDDALVMMLHESSRAKDRSPRDARPRYGSVEKMASKGGQRPSPFSPKASSSSGKARLSGESGSIESGGGGENHRGMMRFGSDDENNTSMRNSQNVGSIMSSPERSKSLRNSAIRLSRLGLPSQRSPSVRKERSASVRNSRSLSVRKSQSQLQKSGEVVEEEDVKQLKEKRLQASQIAAVVEPEQVRVVKMGSSAHLAVAPRSSSLRPSAAPSQRLPSAAMAGTAEKTLSIRYKKMVDSISKEPALILVPYGKGDAASDVVSFRNNALKRELQDLYYMLSSMQKRLFDLTHDEIDDFLRWSELFYTFVAWLFESEETLLFEFVSRIVGQAQMNALPAALDPPARAIAKKELHAMLDDLLSVADTPGFANLPAGEALPRLTAKVDKLVPALLRYVELQAEHLSAALRTAGVKDSDRVEFENDMFAQLRGMRTKSETRDYFEGYEKFDWQRHEGHLIFHLLLRPLKIEDDAVANSMRKRYLNPHGGGGSGGGKMRILGGLKSMKVKKEYEASKEEFKTDHVNIVRSFYKRWNTAHRTVESAPFASTPSNTAEVMRARTAAATASSQSTTAVSPSRLGEAKNKTAAERSGELDMERAESAPPPQAQHKTMFSARFSTRNLKAKQAAKAD</sequence>
<evidence type="ECO:0000313" key="2">
    <source>
        <dbReference type="EMBL" id="CAD8724289.1"/>
    </source>
</evidence>
<feature type="region of interest" description="Disordered" evidence="1">
    <location>
        <begin position="599"/>
        <end position="671"/>
    </location>
</feature>
<protein>
    <submittedName>
        <fullName evidence="2">Uncharacterized protein</fullName>
    </submittedName>
</protein>
<feature type="compositionally biased region" description="Low complexity" evidence="1">
    <location>
        <begin position="599"/>
        <end position="618"/>
    </location>
</feature>
<feature type="region of interest" description="Disordered" evidence="1">
    <location>
        <begin position="1"/>
        <end position="202"/>
    </location>
</feature>
<feature type="compositionally biased region" description="Low complexity" evidence="1">
    <location>
        <begin position="87"/>
        <end position="110"/>
    </location>
</feature>
<feature type="compositionally biased region" description="Polar residues" evidence="1">
    <location>
        <begin position="181"/>
        <end position="199"/>
    </location>
</feature>
<feature type="compositionally biased region" description="Polar residues" evidence="1">
    <location>
        <begin position="648"/>
        <end position="661"/>
    </location>
</feature>
<feature type="compositionally biased region" description="Basic and acidic residues" evidence="1">
    <location>
        <begin position="620"/>
        <end position="640"/>
    </location>
</feature>
<dbReference type="AlphaFoldDB" id="A0A7S0XIH7"/>
<name>A0A7S0XIH7_9RHOD</name>
<proteinExistence type="predicted"/>
<evidence type="ECO:0000256" key="1">
    <source>
        <dbReference type="SAM" id="MobiDB-lite"/>
    </source>
</evidence>
<feature type="compositionally biased region" description="Basic and acidic residues" evidence="1">
    <location>
        <begin position="57"/>
        <end position="71"/>
    </location>
</feature>
<feature type="compositionally biased region" description="Polar residues" evidence="1">
    <location>
        <begin position="132"/>
        <end position="148"/>
    </location>
</feature>